<dbReference type="AlphaFoldDB" id="A0A1B6M3E7"/>
<name>A0A1B6M3E7_9HEMI</name>
<reference evidence="1" key="1">
    <citation type="submission" date="2015-11" db="EMBL/GenBank/DDBJ databases">
        <title>De novo transcriptome assembly of four potential Pierce s Disease insect vectors from Arizona vineyards.</title>
        <authorList>
            <person name="Tassone E.E."/>
        </authorList>
    </citation>
    <scope>NUCLEOTIDE SEQUENCE</scope>
</reference>
<proteinExistence type="predicted"/>
<protein>
    <submittedName>
        <fullName evidence="1">Uncharacterized protein</fullName>
    </submittedName>
</protein>
<dbReference type="EMBL" id="GEBQ01009525">
    <property type="protein sequence ID" value="JAT30452.1"/>
    <property type="molecule type" value="Transcribed_RNA"/>
</dbReference>
<organism evidence="1">
    <name type="scientific">Graphocephala atropunctata</name>
    <dbReference type="NCBI Taxonomy" id="36148"/>
    <lineage>
        <taxon>Eukaryota</taxon>
        <taxon>Metazoa</taxon>
        <taxon>Ecdysozoa</taxon>
        <taxon>Arthropoda</taxon>
        <taxon>Hexapoda</taxon>
        <taxon>Insecta</taxon>
        <taxon>Pterygota</taxon>
        <taxon>Neoptera</taxon>
        <taxon>Paraneoptera</taxon>
        <taxon>Hemiptera</taxon>
        <taxon>Auchenorrhyncha</taxon>
        <taxon>Membracoidea</taxon>
        <taxon>Cicadellidae</taxon>
        <taxon>Cicadellinae</taxon>
        <taxon>Cicadellini</taxon>
        <taxon>Graphocephala</taxon>
    </lineage>
</organism>
<sequence length="206" mass="24429">MMPLKQTIKSNKQQKCKQGTKPLKLTTLTKHDNNLILLKKNDECTNENVLQGPLGRSWDEELERKKNKSDNFMKEVEIMRERNRRALVSQKTFLNEANYNYEAIMEERYLENIEYQKSKELPLNDSNKPVYICRRTLRSLKQQVVEFPKAPKNDWIVHRVILNKFVEAARRVLIHQRLLARLNILRTLTDEDIKFCELGGVKLSKF</sequence>
<gene>
    <name evidence="1" type="ORF">g.11258</name>
</gene>
<evidence type="ECO:0000313" key="1">
    <source>
        <dbReference type="EMBL" id="JAT30452.1"/>
    </source>
</evidence>
<accession>A0A1B6M3E7</accession>